<protein>
    <submittedName>
        <fullName evidence="1">Uncharacterized protein</fullName>
    </submittedName>
</protein>
<comment type="caution">
    <text evidence="1">The sequence shown here is derived from an EMBL/GenBank/DDBJ whole genome shotgun (WGS) entry which is preliminary data.</text>
</comment>
<dbReference type="RefSeq" id="WP_006983114.1">
    <property type="nucleotide sequence ID" value="NZ_ABVL01000029.1"/>
</dbReference>
<organism evidence="1 2">
    <name type="scientific">Chthoniobacter flavus Ellin428</name>
    <dbReference type="NCBI Taxonomy" id="497964"/>
    <lineage>
        <taxon>Bacteria</taxon>
        <taxon>Pseudomonadati</taxon>
        <taxon>Verrucomicrobiota</taxon>
        <taxon>Spartobacteria</taxon>
        <taxon>Chthoniobacterales</taxon>
        <taxon>Chthoniobacteraceae</taxon>
        <taxon>Chthoniobacter</taxon>
    </lineage>
</organism>
<accession>B4DA53</accession>
<dbReference type="InParanoid" id="B4DA53"/>
<evidence type="ECO:0000313" key="1">
    <source>
        <dbReference type="EMBL" id="EDY16680.1"/>
    </source>
</evidence>
<dbReference type="AlphaFoldDB" id="B4DA53"/>
<reference evidence="1 2" key="1">
    <citation type="journal article" date="2011" name="J. Bacteriol.">
        <title>Genome sequence of Chthoniobacter flavus Ellin428, an aerobic heterotrophic soil bacterium.</title>
        <authorList>
            <person name="Kant R."/>
            <person name="van Passel M.W."/>
            <person name="Palva A."/>
            <person name="Lucas S."/>
            <person name="Lapidus A."/>
            <person name="Glavina Del Rio T."/>
            <person name="Dalin E."/>
            <person name="Tice H."/>
            <person name="Bruce D."/>
            <person name="Goodwin L."/>
            <person name="Pitluck S."/>
            <person name="Larimer F.W."/>
            <person name="Land M.L."/>
            <person name="Hauser L."/>
            <person name="Sangwan P."/>
            <person name="de Vos W.M."/>
            <person name="Janssen P.H."/>
            <person name="Smidt H."/>
        </authorList>
    </citation>
    <scope>NUCLEOTIDE SEQUENCE [LARGE SCALE GENOMIC DNA]</scope>
    <source>
        <strain evidence="1 2">Ellin428</strain>
    </source>
</reference>
<evidence type="ECO:0000313" key="2">
    <source>
        <dbReference type="Proteomes" id="UP000005824"/>
    </source>
</evidence>
<dbReference type="STRING" id="497964.CfE428DRAFT_5793"/>
<keyword evidence="2" id="KW-1185">Reference proteome</keyword>
<dbReference type="Proteomes" id="UP000005824">
    <property type="component" value="Unassembled WGS sequence"/>
</dbReference>
<proteinExistence type="predicted"/>
<gene>
    <name evidence="1" type="ORF">CfE428DRAFT_5793</name>
</gene>
<dbReference type="EMBL" id="ABVL01000029">
    <property type="protein sequence ID" value="EDY16680.1"/>
    <property type="molecule type" value="Genomic_DNA"/>
</dbReference>
<name>B4DA53_9BACT</name>
<sequence length="198" mass="21524">MSDDLTPQDIEDLKAFGSEISTAANAPHEPRCIARAFASPLETDLRFTMQVWIDLEAIQSPILRGEAFEDAAQIEHAARAFAMDLRPTTVTPKEAAACLDAMRDAIADAFELSLKMSRPGESQTGDSDGFGTWLPIYACLVTQCRIDPEAALRMDVGRAFALISAFRHNDGYRVAGGTPYALRDVASETLNSQPSTLN</sequence>